<sequence length="533" mass="58271">MSSRRYRTKMLTQRSRGFGSISYGYNASIIGTTLGQPSFIKYMKLDTLPNATDLISSTNGLFQTGGVVGTLIMPWIADKWGRKWGCAVPCMLLITSGAVMTGSVNIGMFLAFRFFSGAGSFMILAVVPILMNEIVPVSLRGALVDIHGVMLVLGYTIQGWSRTLADATTYGLPVGFGFFFWNGGANTWRPPMALTMVWPLILLIGLPFLPESPRWLCMQGRDAEAEQILIKLHSDPRDPENVVAAAEFYQIQKQMQIDRTLGSSWLHIIRKPSYRKRALLAIGTCGIVQCSGVLVINNYGPTLYKDLGFSPVQQLLYPAAWLTFAWGMNALAMLLVDRFPRPKYMAFGVLGCMSTLIVEAALVATYLGTSNKSALLACVAMFFVFQVFYALCLDGTQFSYLGEVFPTHIRAKGICLGVAMISLMNIMWLQSAPIAFINIGWKSLALIIPGSIGGVLMFLYFPDSEPLSRPSAVLQVDLISANGVPLEEVAAIFGDADEVAVYERDLDFDPTTHAVIDAHSGEKGGIKHLEAGL</sequence>
<evidence type="ECO:0000256" key="2">
    <source>
        <dbReference type="ARBA" id="ARBA00010992"/>
    </source>
</evidence>
<dbReference type="Proteomes" id="UP001168146">
    <property type="component" value="Unassembled WGS sequence"/>
</dbReference>
<comment type="caution">
    <text evidence="8">The sequence shown here is derived from an EMBL/GenBank/DDBJ whole genome shotgun (WGS) entry which is preliminary data.</text>
</comment>
<dbReference type="GO" id="GO:0005351">
    <property type="term" value="F:carbohydrate:proton symporter activity"/>
    <property type="evidence" value="ECO:0007669"/>
    <property type="project" value="TreeGrafter"/>
</dbReference>
<feature type="transmembrane region" description="Helical" evidence="6">
    <location>
        <begin position="21"/>
        <end position="40"/>
    </location>
</feature>
<dbReference type="GO" id="GO:0016020">
    <property type="term" value="C:membrane"/>
    <property type="evidence" value="ECO:0007669"/>
    <property type="project" value="UniProtKB-SubCell"/>
</dbReference>
<dbReference type="AlphaFoldDB" id="A0AAN6JBE1"/>
<dbReference type="PANTHER" id="PTHR48022">
    <property type="entry name" value="PLASTIDIC GLUCOSE TRANSPORTER 4"/>
    <property type="match status" value="1"/>
</dbReference>
<evidence type="ECO:0000256" key="3">
    <source>
        <dbReference type="ARBA" id="ARBA00022692"/>
    </source>
</evidence>
<feature type="transmembrane region" description="Helical" evidence="6">
    <location>
        <begin position="110"/>
        <end position="130"/>
    </location>
</feature>
<dbReference type="PROSITE" id="PS50850">
    <property type="entry name" value="MFS"/>
    <property type="match status" value="1"/>
</dbReference>
<gene>
    <name evidence="8" type="ORF">LTR82_005748</name>
</gene>
<dbReference type="InterPro" id="IPR020846">
    <property type="entry name" value="MFS_dom"/>
</dbReference>
<comment type="subcellular location">
    <subcellularLocation>
        <location evidence="1">Membrane</location>
        <topology evidence="1">Multi-pass membrane protein</topology>
    </subcellularLocation>
</comment>
<keyword evidence="5 6" id="KW-0472">Membrane</keyword>
<dbReference type="InterPro" id="IPR036259">
    <property type="entry name" value="MFS_trans_sf"/>
</dbReference>
<evidence type="ECO:0000313" key="9">
    <source>
        <dbReference type="Proteomes" id="UP001168146"/>
    </source>
</evidence>
<evidence type="ECO:0000256" key="4">
    <source>
        <dbReference type="ARBA" id="ARBA00022989"/>
    </source>
</evidence>
<evidence type="ECO:0000256" key="6">
    <source>
        <dbReference type="SAM" id="Phobius"/>
    </source>
</evidence>
<dbReference type="PANTHER" id="PTHR48022:SF11">
    <property type="entry name" value="MONOSACCHARIDE TRANSPORTER (HXT8), PUTATIVE (AFU_ORTHOLOGUE AFUA_2G08120)-RELATED"/>
    <property type="match status" value="1"/>
</dbReference>
<feature type="transmembrane region" description="Helical" evidence="6">
    <location>
        <begin position="191"/>
        <end position="209"/>
    </location>
</feature>
<feature type="transmembrane region" description="Helical" evidence="6">
    <location>
        <begin position="278"/>
        <end position="296"/>
    </location>
</feature>
<feature type="transmembrane region" description="Helical" evidence="6">
    <location>
        <begin position="84"/>
        <end position="104"/>
    </location>
</feature>
<feature type="transmembrane region" description="Helical" evidence="6">
    <location>
        <begin position="60"/>
        <end position="77"/>
    </location>
</feature>
<organism evidence="8 9">
    <name type="scientific">Friedmanniomyces endolithicus</name>
    <dbReference type="NCBI Taxonomy" id="329885"/>
    <lineage>
        <taxon>Eukaryota</taxon>
        <taxon>Fungi</taxon>
        <taxon>Dikarya</taxon>
        <taxon>Ascomycota</taxon>
        <taxon>Pezizomycotina</taxon>
        <taxon>Dothideomycetes</taxon>
        <taxon>Dothideomycetidae</taxon>
        <taxon>Mycosphaerellales</taxon>
        <taxon>Teratosphaeriaceae</taxon>
        <taxon>Friedmanniomyces</taxon>
    </lineage>
</organism>
<keyword evidence="4 6" id="KW-1133">Transmembrane helix</keyword>
<evidence type="ECO:0000259" key="7">
    <source>
        <dbReference type="PROSITE" id="PS50850"/>
    </source>
</evidence>
<feature type="domain" description="Major facilitator superfamily (MFS) profile" evidence="7">
    <location>
        <begin position="12"/>
        <end position="465"/>
    </location>
</feature>
<feature type="transmembrane region" description="Helical" evidence="6">
    <location>
        <begin position="142"/>
        <end position="160"/>
    </location>
</feature>
<dbReference type="InterPro" id="IPR005828">
    <property type="entry name" value="MFS_sugar_transport-like"/>
</dbReference>
<reference evidence="8" key="1">
    <citation type="submission" date="2021-12" db="EMBL/GenBank/DDBJ databases">
        <title>Black yeast isolated from Biological Soil Crust.</title>
        <authorList>
            <person name="Kurbessoian T."/>
        </authorList>
    </citation>
    <scope>NUCLEOTIDE SEQUENCE</scope>
    <source>
        <strain evidence="8">CCFEE 5208</strain>
    </source>
</reference>
<feature type="transmembrane region" description="Helical" evidence="6">
    <location>
        <begin position="443"/>
        <end position="461"/>
    </location>
</feature>
<dbReference type="Pfam" id="PF00083">
    <property type="entry name" value="Sugar_tr"/>
    <property type="match status" value="1"/>
</dbReference>
<evidence type="ECO:0000313" key="8">
    <source>
        <dbReference type="EMBL" id="KAK0323388.1"/>
    </source>
</evidence>
<name>A0AAN6JBE1_9PEZI</name>
<accession>A0AAN6JBE1</accession>
<feature type="transmembrane region" description="Helical" evidence="6">
    <location>
        <begin position="374"/>
        <end position="393"/>
    </location>
</feature>
<dbReference type="SUPFAM" id="SSF103473">
    <property type="entry name" value="MFS general substrate transporter"/>
    <property type="match status" value="1"/>
</dbReference>
<feature type="transmembrane region" description="Helical" evidence="6">
    <location>
        <begin position="347"/>
        <end position="368"/>
    </location>
</feature>
<comment type="similarity">
    <text evidence="2">Belongs to the major facilitator superfamily. Sugar transporter (TC 2.A.1.1) family.</text>
</comment>
<dbReference type="InterPro" id="IPR050360">
    <property type="entry name" value="MFS_Sugar_Transporters"/>
</dbReference>
<dbReference type="EMBL" id="JASUXU010000013">
    <property type="protein sequence ID" value="KAK0323388.1"/>
    <property type="molecule type" value="Genomic_DNA"/>
</dbReference>
<proteinExistence type="inferred from homology"/>
<dbReference type="Gene3D" id="1.20.1250.20">
    <property type="entry name" value="MFS general substrate transporter like domains"/>
    <property type="match status" value="1"/>
</dbReference>
<feature type="transmembrane region" description="Helical" evidence="6">
    <location>
        <begin position="316"/>
        <end position="335"/>
    </location>
</feature>
<evidence type="ECO:0000256" key="5">
    <source>
        <dbReference type="ARBA" id="ARBA00023136"/>
    </source>
</evidence>
<evidence type="ECO:0000256" key="1">
    <source>
        <dbReference type="ARBA" id="ARBA00004141"/>
    </source>
</evidence>
<keyword evidence="3 6" id="KW-0812">Transmembrane</keyword>
<protein>
    <recommendedName>
        <fullName evidence="7">Major facilitator superfamily (MFS) profile domain-containing protein</fullName>
    </recommendedName>
</protein>
<feature type="transmembrane region" description="Helical" evidence="6">
    <location>
        <begin position="414"/>
        <end position="437"/>
    </location>
</feature>